<reference evidence="5" key="1">
    <citation type="submission" date="2024-03" db="EMBL/GenBank/DDBJ databases">
        <title>Chitinophaga horti sp. nov., isolated from garden soil.</title>
        <authorList>
            <person name="Lee D.S."/>
            <person name="Han D.M."/>
            <person name="Baek J.H."/>
            <person name="Choi D.G."/>
            <person name="Jeon J.H."/>
            <person name="Jeon C.O."/>
        </authorList>
    </citation>
    <scope>NUCLEOTIDE SEQUENCE [LARGE SCALE GENOMIC DNA]</scope>
    <source>
        <strain evidence="5">GPA1</strain>
    </source>
</reference>
<evidence type="ECO:0000313" key="4">
    <source>
        <dbReference type="EMBL" id="WZN41756.1"/>
    </source>
</evidence>
<dbReference type="Pfam" id="PF16391">
    <property type="entry name" value="DUF5000"/>
    <property type="match status" value="1"/>
</dbReference>
<dbReference type="InterPro" id="IPR032164">
    <property type="entry name" value="DUF5000"/>
</dbReference>
<keyword evidence="4" id="KW-0449">Lipoprotein</keyword>
<dbReference type="InterPro" id="IPR008979">
    <property type="entry name" value="Galactose-bd-like_sf"/>
</dbReference>
<evidence type="ECO:0000313" key="5">
    <source>
        <dbReference type="Proteomes" id="UP001485459"/>
    </source>
</evidence>
<feature type="domain" description="DUF5000" evidence="2">
    <location>
        <begin position="266"/>
        <end position="391"/>
    </location>
</feature>
<dbReference type="RefSeq" id="WP_341836604.1">
    <property type="nucleotide sequence ID" value="NZ_CP149822.1"/>
</dbReference>
<sequence length="395" mass="44637">MKKIWLFPFLLLLLQACKEDELVGQYPVDDVPPGPVTGMTVENVPGGSIIRYKIPADNDLLYIKATYQRNGKTVEQKASVYDTRLVLEGLGKSQTQSVTLVAYDRSENASSPASVDVTPLNAPIYGILESLVMQADFGGVRLDWVNGNAADIVVTVITKEARYGVEEYVEAANFYSKTKAGVGTVRGYADVDREFGVYIHDRWGNVTDTVFGVYKPFYEEALDKGLFRRWNPPGIPYSAYTTPNWYIENLWNNRIDAQPSGGTGFANFGLQFTFDMGQMAKISRFKINQRPETNLLYNYAHPKKFELWGSPHPNVNADFAGWIYLGTFESIKPSNLPLGQLNDEDIQYAHINGEEWNMPLDSKPVRYIRFVCQETWAQANDVQMMELSMWGDTNY</sequence>
<accession>A0ABZ2YS44</accession>
<dbReference type="PROSITE" id="PS51257">
    <property type="entry name" value="PROKAR_LIPOPROTEIN"/>
    <property type="match status" value="1"/>
</dbReference>
<dbReference type="InterPro" id="IPR032527">
    <property type="entry name" value="DUF4959"/>
</dbReference>
<dbReference type="Proteomes" id="UP001485459">
    <property type="component" value="Chromosome"/>
</dbReference>
<organism evidence="4 5">
    <name type="scientific">Chitinophaga pollutisoli</name>
    <dbReference type="NCBI Taxonomy" id="3133966"/>
    <lineage>
        <taxon>Bacteria</taxon>
        <taxon>Pseudomonadati</taxon>
        <taxon>Bacteroidota</taxon>
        <taxon>Chitinophagia</taxon>
        <taxon>Chitinophagales</taxon>
        <taxon>Chitinophagaceae</taxon>
        <taxon>Chitinophaga</taxon>
    </lineage>
</organism>
<feature type="domain" description="DUF5126" evidence="3">
    <location>
        <begin position="121"/>
        <end position="224"/>
    </location>
</feature>
<evidence type="ECO:0000259" key="2">
    <source>
        <dbReference type="Pfam" id="PF16391"/>
    </source>
</evidence>
<gene>
    <name evidence="4" type="ORF">WJU16_01720</name>
</gene>
<keyword evidence="5" id="KW-1185">Reference proteome</keyword>
<dbReference type="InterPro" id="IPR033431">
    <property type="entry name" value="DUF5126"/>
</dbReference>
<proteinExistence type="predicted"/>
<evidence type="ECO:0000259" key="3">
    <source>
        <dbReference type="Pfam" id="PF17166"/>
    </source>
</evidence>
<dbReference type="SUPFAM" id="SSF49785">
    <property type="entry name" value="Galactose-binding domain-like"/>
    <property type="match status" value="1"/>
</dbReference>
<feature type="domain" description="DUF4959" evidence="1">
    <location>
        <begin position="16"/>
        <end position="119"/>
    </location>
</feature>
<dbReference type="Gene3D" id="2.60.120.260">
    <property type="entry name" value="Galactose-binding domain-like"/>
    <property type="match status" value="1"/>
</dbReference>
<dbReference type="Pfam" id="PF16323">
    <property type="entry name" value="DUF4959"/>
    <property type="match status" value="1"/>
</dbReference>
<dbReference type="EMBL" id="CP149822">
    <property type="protein sequence ID" value="WZN41756.1"/>
    <property type="molecule type" value="Genomic_DNA"/>
</dbReference>
<evidence type="ECO:0000259" key="1">
    <source>
        <dbReference type="Pfam" id="PF16323"/>
    </source>
</evidence>
<name>A0ABZ2YS44_9BACT</name>
<dbReference type="Pfam" id="PF17166">
    <property type="entry name" value="DUF5126"/>
    <property type="match status" value="1"/>
</dbReference>
<protein>
    <submittedName>
        <fullName evidence="4">DUF5000 domain-containing lipoprotein</fullName>
    </submittedName>
</protein>